<evidence type="ECO:0000256" key="3">
    <source>
        <dbReference type="ARBA" id="ARBA00022692"/>
    </source>
</evidence>
<dbReference type="PANTHER" id="PTHR35007">
    <property type="entry name" value="INTEGRAL MEMBRANE PROTEIN-RELATED"/>
    <property type="match status" value="1"/>
</dbReference>
<dbReference type="Pfam" id="PF00482">
    <property type="entry name" value="T2SSF"/>
    <property type="match status" value="1"/>
</dbReference>
<evidence type="ECO:0000256" key="5">
    <source>
        <dbReference type="ARBA" id="ARBA00023136"/>
    </source>
</evidence>
<dbReference type="EMBL" id="VFSU01000021">
    <property type="protein sequence ID" value="TPE61818.1"/>
    <property type="molecule type" value="Genomic_DNA"/>
</dbReference>
<dbReference type="PANTHER" id="PTHR35007:SF2">
    <property type="entry name" value="PILUS ASSEMBLE PROTEIN"/>
    <property type="match status" value="1"/>
</dbReference>
<keyword evidence="3 6" id="KW-0812">Transmembrane</keyword>
<feature type="transmembrane region" description="Helical" evidence="6">
    <location>
        <begin position="6"/>
        <end position="29"/>
    </location>
</feature>
<comment type="subcellular location">
    <subcellularLocation>
        <location evidence="1">Cell membrane</location>
        <topology evidence="1">Multi-pass membrane protein</topology>
    </subcellularLocation>
</comment>
<feature type="transmembrane region" description="Helical" evidence="6">
    <location>
        <begin position="282"/>
        <end position="308"/>
    </location>
</feature>
<keyword evidence="4 6" id="KW-1133">Transmembrane helix</keyword>
<keyword evidence="2" id="KW-1003">Cell membrane</keyword>
<dbReference type="Proteomes" id="UP000319897">
    <property type="component" value="Unassembled WGS sequence"/>
</dbReference>
<keyword evidence="9" id="KW-1185">Reference proteome</keyword>
<protein>
    <submittedName>
        <fullName evidence="8">Type II secretion system F family protein</fullName>
    </submittedName>
</protein>
<evidence type="ECO:0000313" key="8">
    <source>
        <dbReference type="EMBL" id="TPE61818.1"/>
    </source>
</evidence>
<evidence type="ECO:0000256" key="2">
    <source>
        <dbReference type="ARBA" id="ARBA00022475"/>
    </source>
</evidence>
<evidence type="ECO:0000259" key="7">
    <source>
        <dbReference type="Pfam" id="PF00482"/>
    </source>
</evidence>
<gene>
    <name evidence="8" type="ORF">FJQ54_07950</name>
</gene>
<proteinExistence type="predicted"/>
<reference evidence="8 9" key="1">
    <citation type="submission" date="2019-06" db="EMBL/GenBank/DDBJ databases">
        <authorList>
            <person name="Lee I."/>
            <person name="Jang G.I."/>
            <person name="Hwang C.Y."/>
        </authorList>
    </citation>
    <scope>NUCLEOTIDE SEQUENCE [LARGE SCALE GENOMIC DNA]</scope>
    <source>
        <strain evidence="8 9">PAMC 28131</strain>
    </source>
</reference>
<evidence type="ECO:0000256" key="4">
    <source>
        <dbReference type="ARBA" id="ARBA00022989"/>
    </source>
</evidence>
<accession>A0A501XME3</accession>
<feature type="transmembrane region" description="Helical" evidence="6">
    <location>
        <begin position="137"/>
        <end position="156"/>
    </location>
</feature>
<dbReference type="InterPro" id="IPR018076">
    <property type="entry name" value="T2SS_GspF_dom"/>
</dbReference>
<dbReference type="GO" id="GO:0005886">
    <property type="term" value="C:plasma membrane"/>
    <property type="evidence" value="ECO:0007669"/>
    <property type="project" value="UniProtKB-SubCell"/>
</dbReference>
<evidence type="ECO:0000256" key="1">
    <source>
        <dbReference type="ARBA" id="ARBA00004651"/>
    </source>
</evidence>
<feature type="transmembrane region" description="Helical" evidence="6">
    <location>
        <begin position="107"/>
        <end position="125"/>
    </location>
</feature>
<comment type="caution">
    <text evidence="8">The sequence shown here is derived from an EMBL/GenBank/DDBJ whole genome shotgun (WGS) entry which is preliminary data.</text>
</comment>
<evidence type="ECO:0000256" key="6">
    <source>
        <dbReference type="SAM" id="Phobius"/>
    </source>
</evidence>
<dbReference type="RefSeq" id="WP_140927877.1">
    <property type="nucleotide sequence ID" value="NZ_VFSU01000021.1"/>
</dbReference>
<dbReference type="AlphaFoldDB" id="A0A501XME3"/>
<sequence length="317" mass="33965">MSQDMTTYLILGLVFGAVVLGVLAVAPMFGRKVDLAKRLATPAPGGAVMSGGSSQSLRNDSSASLWARLIAEVERRGISLNDDKAPVLQEKLALAGYSQPYAVRAYVLIRSVLTIVFPAITYGYLILTGSTITGSKFYLIVLGSAVLGLYLPNVIVSGRADRRQQEILNGFPDALDLMLVCVEAGLGIDACFARVGQEIVNLHPRLAELFATVSLELRAGRPRSEALKNMARKSGVQEIQSFATLVIQSDKLGASIGQALKIYAAEMRESRRMRAEEKAHRLPVLLSVPMVLFLLPVVVGTLGLPAAIQISNSSLGE</sequence>
<keyword evidence="5 6" id="KW-0472">Membrane</keyword>
<organism evidence="8 9">
    <name type="scientific">Sandaracinobacter neustonicus</name>
    <dbReference type="NCBI Taxonomy" id="1715348"/>
    <lineage>
        <taxon>Bacteria</taxon>
        <taxon>Pseudomonadati</taxon>
        <taxon>Pseudomonadota</taxon>
        <taxon>Alphaproteobacteria</taxon>
        <taxon>Sphingomonadales</taxon>
        <taxon>Sphingosinicellaceae</taxon>
        <taxon>Sandaracinobacter</taxon>
    </lineage>
</organism>
<feature type="domain" description="Type II secretion system protein GspF" evidence="7">
    <location>
        <begin position="175"/>
        <end position="300"/>
    </location>
</feature>
<evidence type="ECO:0000313" key="9">
    <source>
        <dbReference type="Proteomes" id="UP000319897"/>
    </source>
</evidence>
<dbReference type="OrthoDB" id="9810662at2"/>
<name>A0A501XME3_9SPHN</name>